<dbReference type="Proteomes" id="UP000276741">
    <property type="component" value="Chromosome"/>
</dbReference>
<evidence type="ECO:0000313" key="11">
    <source>
        <dbReference type="Proteomes" id="UP000276741"/>
    </source>
</evidence>
<dbReference type="SMART" id="SM00486">
    <property type="entry name" value="POLBc"/>
    <property type="match status" value="1"/>
</dbReference>
<reference evidence="11" key="2">
    <citation type="submission" date="2018-04" db="EMBL/GenBank/DDBJ databases">
        <title>Complete genome sequence of Sulfodiicoccus acidiphilus strain HS-1.</title>
        <authorList>
            <person name="Sakai H.D."/>
            <person name="Kurosawa N."/>
        </authorList>
    </citation>
    <scope>NUCLEOTIDE SEQUENCE [LARGE SCALE GENOMIC DNA]</scope>
    <source>
        <strain evidence="11">HS-1</strain>
    </source>
</reference>
<dbReference type="EMBL" id="BMQS01000003">
    <property type="protein sequence ID" value="GGT89166.1"/>
    <property type="molecule type" value="Genomic_DNA"/>
</dbReference>
<proteinExistence type="inferred from homology"/>
<dbReference type="SUPFAM" id="SSF56672">
    <property type="entry name" value="DNA/RNA polymerases"/>
    <property type="match status" value="1"/>
</dbReference>
<evidence type="ECO:0000259" key="8">
    <source>
        <dbReference type="Pfam" id="PF00136"/>
    </source>
</evidence>
<dbReference type="InterPro" id="IPR043502">
    <property type="entry name" value="DNA/RNA_pol_sf"/>
</dbReference>
<keyword evidence="11" id="KW-1185">Reference proteome</keyword>
<keyword evidence="6" id="KW-0238">DNA-binding</keyword>
<dbReference type="PANTHER" id="PTHR10322">
    <property type="entry name" value="DNA POLYMERASE CATALYTIC SUBUNIT"/>
    <property type="match status" value="1"/>
</dbReference>
<reference evidence="10" key="1">
    <citation type="journal article" date="2014" name="Int. J. Syst. Evol. Microbiol.">
        <title>Complete genome sequence of Corynebacterium casei LMG S-19264T (=DSM 44701T), isolated from a smear-ripened cheese.</title>
        <authorList>
            <consortium name="US DOE Joint Genome Institute (JGI-PGF)"/>
            <person name="Walter F."/>
            <person name="Albersmeier A."/>
            <person name="Kalinowski J."/>
            <person name="Ruckert C."/>
        </authorList>
    </citation>
    <scope>NUCLEOTIDE SEQUENCE</scope>
    <source>
        <strain evidence="10">JCM 31740</strain>
    </source>
</reference>
<feature type="domain" description="DNA-directed DNA polymerase family B multifunctional" evidence="8">
    <location>
        <begin position="258"/>
        <end position="388"/>
    </location>
</feature>
<dbReference type="Gene3D" id="1.10.287.690">
    <property type="entry name" value="Helix hairpin bin"/>
    <property type="match status" value="1"/>
</dbReference>
<evidence type="ECO:0000256" key="6">
    <source>
        <dbReference type="ARBA" id="ARBA00023125"/>
    </source>
</evidence>
<organism evidence="9 11">
    <name type="scientific">Sulfodiicoccus acidiphilus</name>
    <dbReference type="NCBI Taxonomy" id="1670455"/>
    <lineage>
        <taxon>Archaea</taxon>
        <taxon>Thermoproteota</taxon>
        <taxon>Thermoprotei</taxon>
        <taxon>Sulfolobales</taxon>
        <taxon>Sulfolobaceae</taxon>
        <taxon>Sulfodiicoccus</taxon>
    </lineage>
</organism>
<sequence>MEGYVVDALPGDGHVTLILDGNRKVDVRTTFPLYALTDEPERVMEHPDVVDHEEEVWRDLDGREVRLHRYELRNLWAYRYVSRKVRTVNRIPTVLSQALARLGASPFRRVKVEGGRVQVLPQDELAFPPVRVATVSTVDWYGPSTSGTEYVASVDGRVLRGRLRDLNLRADVVECSGSSCDRVEAAVKIRSEEKRSPVSVRGLVEWSFLSRTPLRELASATIGKALTTNEAWVALKRRVVVWDVVPRVEKPKTLGQLRAADKGGLILFPKVGCHDGAVQVDFSSMYPSLIVKYNISAETVDACRDLTTEVGHSLCLRERGIVPEALSWLLKRREALRSVDQERAEAVKWILVASFGYLGYRNSRFGRIEAYELVTYFARKTLRAALDMAGELGLQVLHGIVDSLVVKGDRALDFPSLLQESTGLRVKSEPMEWVAFFPRGDGLPYPGRYVARTPDGVKAKGVVRSNQPRLVADFLVELLELMGEARDCGELRQVKGKALELLGRYREKALYGSPADYVIWVRGVPYVRGPRGFYDARRGYAGRDALYYENYLRRTYEEVVGWL</sequence>
<dbReference type="EMBL" id="AP018553">
    <property type="protein sequence ID" value="BBD73315.1"/>
    <property type="molecule type" value="Genomic_DNA"/>
</dbReference>
<name>A0A348B563_9CREN</name>
<evidence type="ECO:0000256" key="5">
    <source>
        <dbReference type="ARBA" id="ARBA00022932"/>
    </source>
</evidence>
<gene>
    <name evidence="10" type="ORF">GCM10007116_03750</name>
    <name evidence="9" type="ORF">HS1genome_1704</name>
</gene>
<dbReference type="RefSeq" id="WP_126450450.1">
    <property type="nucleotide sequence ID" value="NZ_AP018553.1"/>
</dbReference>
<dbReference type="Gene3D" id="3.90.1600.10">
    <property type="entry name" value="Palm domain of DNA polymerase"/>
    <property type="match status" value="1"/>
</dbReference>
<reference evidence="9" key="3">
    <citation type="journal article" date="2019" name="BMC Res. Notes">
        <title>Complete genome sequence of the Sulfodiicoccus acidiphilus strain HS-1T, the first crenarchaeon that lacks polB3, isolated from an acidic hot spring in Ohwaku-dani, Hakone, Japan.</title>
        <authorList>
            <person name="Sakai H.D."/>
            <person name="Kurosawa N."/>
        </authorList>
    </citation>
    <scope>NUCLEOTIDE SEQUENCE</scope>
    <source>
        <strain evidence="9">HS-1</strain>
    </source>
</reference>
<dbReference type="KEGG" id="sacd:HS1genome_1704"/>
<evidence type="ECO:0000313" key="10">
    <source>
        <dbReference type="EMBL" id="GGT89166.1"/>
    </source>
</evidence>
<evidence type="ECO:0000256" key="4">
    <source>
        <dbReference type="ARBA" id="ARBA00022695"/>
    </source>
</evidence>
<evidence type="ECO:0000256" key="7">
    <source>
        <dbReference type="ARBA" id="ARBA00049244"/>
    </source>
</evidence>
<keyword evidence="4" id="KW-0548">Nucleotidyltransferase</keyword>
<dbReference type="GO" id="GO:0006261">
    <property type="term" value="P:DNA-templated DNA replication"/>
    <property type="evidence" value="ECO:0007669"/>
    <property type="project" value="TreeGrafter"/>
</dbReference>
<dbReference type="InterPro" id="IPR006172">
    <property type="entry name" value="DNA-dir_DNA_pol_B"/>
</dbReference>
<dbReference type="AlphaFoldDB" id="A0A348B563"/>
<dbReference type="PANTHER" id="PTHR10322:SF23">
    <property type="entry name" value="DNA POLYMERASE DELTA CATALYTIC SUBUNIT"/>
    <property type="match status" value="1"/>
</dbReference>
<evidence type="ECO:0000313" key="9">
    <source>
        <dbReference type="EMBL" id="BBD73315.1"/>
    </source>
</evidence>
<evidence type="ECO:0000256" key="2">
    <source>
        <dbReference type="ARBA" id="ARBA00012417"/>
    </source>
</evidence>
<keyword evidence="3" id="KW-0808">Transferase</keyword>
<dbReference type="Proteomes" id="UP000616143">
    <property type="component" value="Unassembled WGS sequence"/>
</dbReference>
<reference evidence="10" key="4">
    <citation type="submission" date="2020-09" db="EMBL/GenBank/DDBJ databases">
        <authorList>
            <person name="Sun Q."/>
            <person name="Ohkuma M."/>
        </authorList>
    </citation>
    <scope>NUCLEOTIDE SEQUENCE</scope>
    <source>
        <strain evidence="10">JCM 31740</strain>
    </source>
</reference>
<dbReference type="InterPro" id="IPR023211">
    <property type="entry name" value="DNA_pol_palm_dom_sf"/>
</dbReference>
<dbReference type="GO" id="GO:0000166">
    <property type="term" value="F:nucleotide binding"/>
    <property type="evidence" value="ECO:0007669"/>
    <property type="project" value="InterPro"/>
</dbReference>
<evidence type="ECO:0000256" key="1">
    <source>
        <dbReference type="ARBA" id="ARBA00005755"/>
    </source>
</evidence>
<dbReference type="GeneID" id="38667190"/>
<dbReference type="GO" id="GO:0003887">
    <property type="term" value="F:DNA-directed DNA polymerase activity"/>
    <property type="evidence" value="ECO:0007669"/>
    <property type="project" value="UniProtKB-KW"/>
</dbReference>
<keyword evidence="5" id="KW-0239">DNA-directed DNA polymerase</keyword>
<dbReference type="Pfam" id="PF00136">
    <property type="entry name" value="DNA_pol_B"/>
    <property type="match status" value="1"/>
</dbReference>
<evidence type="ECO:0000256" key="3">
    <source>
        <dbReference type="ARBA" id="ARBA00022679"/>
    </source>
</evidence>
<dbReference type="InterPro" id="IPR050240">
    <property type="entry name" value="DNA_pol_type-B"/>
</dbReference>
<comment type="catalytic activity">
    <reaction evidence="7">
        <text>DNA(n) + a 2'-deoxyribonucleoside 5'-triphosphate = DNA(n+1) + diphosphate</text>
        <dbReference type="Rhea" id="RHEA:22508"/>
        <dbReference type="Rhea" id="RHEA-COMP:17339"/>
        <dbReference type="Rhea" id="RHEA-COMP:17340"/>
        <dbReference type="ChEBI" id="CHEBI:33019"/>
        <dbReference type="ChEBI" id="CHEBI:61560"/>
        <dbReference type="ChEBI" id="CHEBI:173112"/>
        <dbReference type="EC" id="2.7.7.7"/>
    </reaction>
</comment>
<comment type="similarity">
    <text evidence="1">Belongs to the DNA polymerase type-B family.</text>
</comment>
<protein>
    <recommendedName>
        <fullName evidence="2">DNA-directed DNA polymerase</fullName>
        <ecNumber evidence="2">2.7.7.7</ecNumber>
    </recommendedName>
</protein>
<dbReference type="EC" id="2.7.7.7" evidence="2"/>
<dbReference type="InterPro" id="IPR006134">
    <property type="entry name" value="DNA-dir_DNA_pol_B_multi_dom"/>
</dbReference>
<accession>A0A348B563</accession>
<dbReference type="GO" id="GO:0003677">
    <property type="term" value="F:DNA binding"/>
    <property type="evidence" value="ECO:0007669"/>
    <property type="project" value="UniProtKB-KW"/>
</dbReference>